<keyword evidence="1 2" id="KW-0732">Signal</keyword>
<evidence type="ECO:0000313" key="4">
    <source>
        <dbReference type="EMBL" id="MEL1242831.1"/>
    </source>
</evidence>
<evidence type="ECO:0000313" key="5">
    <source>
        <dbReference type="Proteomes" id="UP001464555"/>
    </source>
</evidence>
<dbReference type="InterPro" id="IPR026444">
    <property type="entry name" value="Secre_tail"/>
</dbReference>
<evidence type="ECO:0000259" key="3">
    <source>
        <dbReference type="Pfam" id="PF18962"/>
    </source>
</evidence>
<feature type="domain" description="Secretion system C-terminal sorting" evidence="3">
    <location>
        <begin position="251"/>
        <end position="322"/>
    </location>
</feature>
<keyword evidence="5" id="KW-1185">Reference proteome</keyword>
<evidence type="ECO:0000256" key="1">
    <source>
        <dbReference type="ARBA" id="ARBA00022729"/>
    </source>
</evidence>
<feature type="signal peptide" evidence="2">
    <location>
        <begin position="1"/>
        <end position="21"/>
    </location>
</feature>
<gene>
    <name evidence="4" type="ORF">AAEO56_01045</name>
</gene>
<dbReference type="PROSITE" id="PS51257">
    <property type="entry name" value="PROKAR_LIPOPROTEIN"/>
    <property type="match status" value="1"/>
</dbReference>
<comment type="caution">
    <text evidence="4">The sequence shown here is derived from an EMBL/GenBank/DDBJ whole genome shotgun (WGS) entry which is preliminary data.</text>
</comment>
<name>A0ABU9HS75_9FLAO</name>
<reference evidence="4 5" key="1">
    <citation type="submission" date="2024-04" db="EMBL/GenBank/DDBJ databases">
        <title>Flavobacterium sp. DGU11 16S ribosomal RNA gene Genome sequencing and assembly.</title>
        <authorList>
            <person name="Park S."/>
        </authorList>
    </citation>
    <scope>NUCLEOTIDE SEQUENCE [LARGE SCALE GENOMIC DNA]</scope>
    <source>
        <strain evidence="4 5">DGU11</strain>
    </source>
</reference>
<dbReference type="EMBL" id="JBBYHR010000001">
    <property type="protein sequence ID" value="MEL1242831.1"/>
    <property type="molecule type" value="Genomic_DNA"/>
</dbReference>
<dbReference type="Proteomes" id="UP001464555">
    <property type="component" value="Unassembled WGS sequence"/>
</dbReference>
<sequence length="324" mass="35092">MMKEFVLSGALAIACSFFATAQTTLTSFEESETLGYTSGTDIGEYSDLWNTYNTVSETAVDAGVIYISDSWASDGTQSLFFPAQNIGTEDGSNLNYATTAAIDYSGFATPFAMSFDAMTNEVSNSGSNFYAIMYSYDADTQESHTVASMYFNYDGDMYFSDVEAGEYVVGSTFEGGASKNVRFRINEDSTITYLSGNEEVLTYTIDSSYLTGNYYLVFGADDWGTDWSIDNIQIIEGTAGIKNNTLNGISVYPNPSSDLVNIAISDNALINQISVTDLNGRVVKTIAAEGVSAVQVNIADLSAGIYLLSLTSNNRSYTQKIVKR</sequence>
<dbReference type="NCBIfam" id="TIGR04183">
    <property type="entry name" value="Por_Secre_tail"/>
    <property type="match status" value="1"/>
</dbReference>
<organism evidence="4 5">
    <name type="scientific">Flavobacterium arundinis</name>
    <dbReference type="NCBI Taxonomy" id="3139143"/>
    <lineage>
        <taxon>Bacteria</taxon>
        <taxon>Pseudomonadati</taxon>
        <taxon>Bacteroidota</taxon>
        <taxon>Flavobacteriia</taxon>
        <taxon>Flavobacteriales</taxon>
        <taxon>Flavobacteriaceae</taxon>
        <taxon>Flavobacterium</taxon>
    </lineage>
</organism>
<feature type="chain" id="PRO_5045491938" evidence="2">
    <location>
        <begin position="22"/>
        <end position="324"/>
    </location>
</feature>
<dbReference type="Pfam" id="PF18962">
    <property type="entry name" value="Por_Secre_tail"/>
    <property type="match status" value="1"/>
</dbReference>
<proteinExistence type="predicted"/>
<protein>
    <submittedName>
        <fullName evidence="4">T9SS type A sorting domain-containing protein</fullName>
    </submittedName>
</protein>
<dbReference type="RefSeq" id="WP_341695156.1">
    <property type="nucleotide sequence ID" value="NZ_JBBYHR010000001.1"/>
</dbReference>
<accession>A0ABU9HS75</accession>
<evidence type="ECO:0000256" key="2">
    <source>
        <dbReference type="SAM" id="SignalP"/>
    </source>
</evidence>